<dbReference type="InterPro" id="IPR012338">
    <property type="entry name" value="Beta-lactam/transpept-like"/>
</dbReference>
<dbReference type="STRING" id="316055.RPE_0574"/>
<evidence type="ECO:0000259" key="1">
    <source>
        <dbReference type="Pfam" id="PF00144"/>
    </source>
</evidence>
<name>Q07U52_RHOP5</name>
<dbReference type="OrthoDB" id="9814204at2"/>
<gene>
    <name evidence="2" type="ordered locus">RPE_0574</name>
</gene>
<dbReference type="InterPro" id="IPR050789">
    <property type="entry name" value="Diverse_Enzym_Activities"/>
</dbReference>
<dbReference type="InterPro" id="IPR001466">
    <property type="entry name" value="Beta-lactam-related"/>
</dbReference>
<dbReference type="Gene3D" id="3.40.710.10">
    <property type="entry name" value="DD-peptidase/beta-lactamase superfamily"/>
    <property type="match status" value="1"/>
</dbReference>
<dbReference type="EMBL" id="CP000463">
    <property type="protein sequence ID" value="ABJ04532.1"/>
    <property type="molecule type" value="Genomic_DNA"/>
</dbReference>
<sequence>MSISVFDRVVNELQVARDSAGANLKIDSIICTDSDGTKSHHFCAPQHVNLRSIAKPIVCLALGVAIDEGMTWEGSAISLETLIWPFLSRIVGAASSENAMAWSEVTLRDLLRSTIGHEKGLLFSKDIKGRDPDEFLSYIVNYPILGRVGNDFVYSNAGVFILSNLISTFSGMDLDRFVSDRLLARLGIVDVKWDRYGQIVAGCTGLWMSNEDLHKIGQLLLNNGNFGDRQIVSESYVKEMRTPQVSAPTHRYVADRAFPKWSYGLCLWITEDGNFYCDGTNGQYLIVLPRRGVVVTVVGNQEDTVPVSDALGLFKQPY</sequence>
<proteinExistence type="predicted"/>
<feature type="domain" description="Beta-lactamase-related" evidence="1">
    <location>
        <begin position="50"/>
        <end position="305"/>
    </location>
</feature>
<protein>
    <submittedName>
        <fullName evidence="2">Beta-lactamase</fullName>
    </submittedName>
</protein>
<evidence type="ECO:0000313" key="2">
    <source>
        <dbReference type="EMBL" id="ABJ04532.1"/>
    </source>
</evidence>
<dbReference type="AlphaFoldDB" id="Q07U52"/>
<dbReference type="eggNOG" id="COG1680">
    <property type="taxonomic scope" value="Bacteria"/>
</dbReference>
<dbReference type="HOGENOM" id="CLU_030169_1_1_5"/>
<organism evidence="2">
    <name type="scientific">Rhodopseudomonas palustris (strain BisA53)</name>
    <dbReference type="NCBI Taxonomy" id="316055"/>
    <lineage>
        <taxon>Bacteria</taxon>
        <taxon>Pseudomonadati</taxon>
        <taxon>Pseudomonadota</taxon>
        <taxon>Alphaproteobacteria</taxon>
        <taxon>Hyphomicrobiales</taxon>
        <taxon>Nitrobacteraceae</taxon>
        <taxon>Rhodopseudomonas</taxon>
    </lineage>
</organism>
<reference evidence="2" key="1">
    <citation type="submission" date="2006-09" db="EMBL/GenBank/DDBJ databases">
        <title>Complete sequence of Rhodopseudomonas palustris BisA53.</title>
        <authorList>
            <consortium name="US DOE Joint Genome Institute"/>
            <person name="Copeland A."/>
            <person name="Lucas S."/>
            <person name="Lapidus A."/>
            <person name="Barry K."/>
            <person name="Detter J.C."/>
            <person name="Glavina del Rio T."/>
            <person name="Hammon N."/>
            <person name="Israni S."/>
            <person name="Dalin E."/>
            <person name="Tice H."/>
            <person name="Pitluck S."/>
            <person name="Chain P."/>
            <person name="Malfatti S."/>
            <person name="Shin M."/>
            <person name="Vergez L."/>
            <person name="Schmutz J."/>
            <person name="Larimer F."/>
            <person name="Land M."/>
            <person name="Hauser L."/>
            <person name="Pelletier D.A."/>
            <person name="Kyrpides N."/>
            <person name="Kim E."/>
            <person name="Harwood C.S."/>
            <person name="Oda Y."/>
            <person name="Richardson P."/>
        </authorList>
    </citation>
    <scope>NUCLEOTIDE SEQUENCE [LARGE SCALE GENOMIC DNA]</scope>
    <source>
        <strain evidence="2">BisA53</strain>
    </source>
</reference>
<dbReference type="SUPFAM" id="SSF56601">
    <property type="entry name" value="beta-lactamase/transpeptidase-like"/>
    <property type="match status" value="1"/>
</dbReference>
<dbReference type="Pfam" id="PF00144">
    <property type="entry name" value="Beta-lactamase"/>
    <property type="match status" value="1"/>
</dbReference>
<dbReference type="PANTHER" id="PTHR43283">
    <property type="entry name" value="BETA-LACTAMASE-RELATED"/>
    <property type="match status" value="1"/>
</dbReference>
<dbReference type="KEGG" id="rpe:RPE_0574"/>
<dbReference type="PANTHER" id="PTHR43283:SF7">
    <property type="entry name" value="BETA-LACTAMASE-RELATED DOMAIN-CONTAINING PROTEIN"/>
    <property type="match status" value="1"/>
</dbReference>
<accession>Q07U52</accession>